<evidence type="ECO:0000259" key="5">
    <source>
        <dbReference type="PROSITE" id="PS50931"/>
    </source>
</evidence>
<dbReference type="GO" id="GO:0003700">
    <property type="term" value="F:DNA-binding transcription factor activity"/>
    <property type="evidence" value="ECO:0007669"/>
    <property type="project" value="InterPro"/>
</dbReference>
<keyword evidence="8" id="KW-1185">Reference proteome</keyword>
<dbReference type="InterPro" id="IPR000847">
    <property type="entry name" value="LysR_HTH_N"/>
</dbReference>
<organism evidence="7 9">
    <name type="scientific">Clostridium formicaceticum</name>
    <dbReference type="NCBI Taxonomy" id="1497"/>
    <lineage>
        <taxon>Bacteria</taxon>
        <taxon>Bacillati</taxon>
        <taxon>Bacillota</taxon>
        <taxon>Clostridia</taxon>
        <taxon>Eubacteriales</taxon>
        <taxon>Clostridiaceae</taxon>
        <taxon>Clostridium</taxon>
    </lineage>
</organism>
<dbReference type="InterPro" id="IPR005119">
    <property type="entry name" value="LysR_subst-bd"/>
</dbReference>
<dbReference type="PRINTS" id="PR00039">
    <property type="entry name" value="HTHLYSR"/>
</dbReference>
<evidence type="ECO:0000256" key="3">
    <source>
        <dbReference type="ARBA" id="ARBA00023125"/>
    </source>
</evidence>
<dbReference type="Gene3D" id="1.10.10.10">
    <property type="entry name" value="Winged helix-like DNA-binding domain superfamily/Winged helix DNA-binding domain"/>
    <property type="match status" value="1"/>
</dbReference>
<dbReference type="Gene3D" id="3.40.190.290">
    <property type="match status" value="1"/>
</dbReference>
<dbReference type="SUPFAM" id="SSF53850">
    <property type="entry name" value="Periplasmic binding protein-like II"/>
    <property type="match status" value="1"/>
</dbReference>
<dbReference type="InterPro" id="IPR036390">
    <property type="entry name" value="WH_DNA-bd_sf"/>
</dbReference>
<sequence>MNLQYLKAFYVTVQLNSISKAAKELHLTQPGLSMQIQSLEKDLGVTLLTRSNKGVELTEAGTVVFDYANTILSMQDNIERDLASLKTNRKDLLVGSCKAVGEYALPCSIYIYKQDHRDININYNIMNSEEVMNNLSDRTINIGILHSYMERKNIKTEKITTDRLILVTSLPFLKNRITANELKMLPLIFREEGSGTRATVQQHLKPHHIKISDLNIIYELNSMEAIKTSVLSGKGISFIPELTIKRELRDGILREIEIENIPMKSDFYIAYRQDHQFASFESEFIDFIKSSKRGFC</sequence>
<dbReference type="RefSeq" id="WP_070971991.1">
    <property type="nucleotide sequence ID" value="NZ_CP017603.1"/>
</dbReference>
<evidence type="ECO:0000313" key="8">
    <source>
        <dbReference type="Proteomes" id="UP000177894"/>
    </source>
</evidence>
<dbReference type="SUPFAM" id="SSF46785">
    <property type="entry name" value="Winged helix' DNA-binding domain"/>
    <property type="match status" value="1"/>
</dbReference>
<name>A0AAC9RMN6_9CLOT</name>
<comment type="similarity">
    <text evidence="1">Belongs to the LysR transcriptional regulatory family.</text>
</comment>
<dbReference type="AlphaFoldDB" id="A0AAC9RMN6"/>
<keyword evidence="3" id="KW-0238">DNA-binding</keyword>
<evidence type="ECO:0000256" key="4">
    <source>
        <dbReference type="ARBA" id="ARBA00023163"/>
    </source>
</evidence>
<accession>A0AAC9RMN6</accession>
<dbReference type="EMBL" id="CP020559">
    <property type="protein sequence ID" value="ARE88417.1"/>
    <property type="molecule type" value="Genomic_DNA"/>
</dbReference>
<keyword evidence="4" id="KW-0804">Transcription</keyword>
<dbReference type="PROSITE" id="PS50931">
    <property type="entry name" value="HTH_LYSR"/>
    <property type="match status" value="1"/>
</dbReference>
<gene>
    <name evidence="7" type="primary">cmpR</name>
    <name evidence="6" type="ORF">BJL90_19250</name>
    <name evidence="7" type="ORF">CLFO_28200</name>
</gene>
<reference evidence="7 9" key="2">
    <citation type="submission" date="2017-03" db="EMBL/GenBank/DDBJ databases">
        <title>Complete sequence of Clostridium formicaceticum DSM 92.</title>
        <authorList>
            <person name="Poehlein A."/>
            <person name="Karl M."/>
            <person name="Bengelsdorf F.R."/>
            <person name="Duerre P."/>
            <person name="Daniel R."/>
        </authorList>
    </citation>
    <scope>NUCLEOTIDE SEQUENCE [LARGE SCALE GENOMIC DNA]</scope>
    <source>
        <strain evidence="7 9">DSM 92</strain>
    </source>
</reference>
<evidence type="ECO:0000256" key="2">
    <source>
        <dbReference type="ARBA" id="ARBA00023015"/>
    </source>
</evidence>
<dbReference type="PANTHER" id="PTHR30126:SF64">
    <property type="entry name" value="HTH-TYPE TRANSCRIPTIONAL REGULATOR CITR"/>
    <property type="match status" value="1"/>
</dbReference>
<proteinExistence type="inferred from homology"/>
<evidence type="ECO:0000313" key="7">
    <source>
        <dbReference type="EMBL" id="ARE88417.1"/>
    </source>
</evidence>
<evidence type="ECO:0000256" key="1">
    <source>
        <dbReference type="ARBA" id="ARBA00009437"/>
    </source>
</evidence>
<evidence type="ECO:0000313" key="6">
    <source>
        <dbReference type="EMBL" id="AOY77807.1"/>
    </source>
</evidence>
<protein>
    <submittedName>
        <fullName evidence="7">HTH-type transcriptional activator CmpR</fullName>
    </submittedName>
    <submittedName>
        <fullName evidence="6">LysR family transcriptional regulator</fullName>
    </submittedName>
</protein>
<dbReference type="GO" id="GO:0000976">
    <property type="term" value="F:transcription cis-regulatory region binding"/>
    <property type="evidence" value="ECO:0007669"/>
    <property type="project" value="TreeGrafter"/>
</dbReference>
<dbReference type="PANTHER" id="PTHR30126">
    <property type="entry name" value="HTH-TYPE TRANSCRIPTIONAL REGULATOR"/>
    <property type="match status" value="1"/>
</dbReference>
<reference evidence="6 8" key="1">
    <citation type="submission" date="2016-10" db="EMBL/GenBank/DDBJ databases">
        <title>Complete Genome Sequence of Acetogen Clostridium formicoaceticum ATCC 27076.</title>
        <authorList>
            <person name="Bao T."/>
            <person name="Cheng C."/>
            <person name="Zhao J."/>
            <person name="Yang S.-T."/>
            <person name="Wang J."/>
            <person name="Wang M."/>
        </authorList>
    </citation>
    <scope>NUCLEOTIDE SEQUENCE [LARGE SCALE GENOMIC DNA]</scope>
    <source>
        <strain evidence="6 8">ATCC 27076</strain>
    </source>
</reference>
<dbReference type="Proteomes" id="UP000192478">
    <property type="component" value="Chromosome"/>
</dbReference>
<dbReference type="KEGG" id="cfm:BJL90_19250"/>
<feature type="domain" description="HTH lysR-type" evidence="5">
    <location>
        <begin position="1"/>
        <end position="58"/>
    </location>
</feature>
<dbReference type="Pfam" id="PF00126">
    <property type="entry name" value="HTH_1"/>
    <property type="match status" value="1"/>
</dbReference>
<dbReference type="EMBL" id="CP017603">
    <property type="protein sequence ID" value="AOY77807.1"/>
    <property type="molecule type" value="Genomic_DNA"/>
</dbReference>
<keyword evidence="2" id="KW-0805">Transcription regulation</keyword>
<evidence type="ECO:0000313" key="9">
    <source>
        <dbReference type="Proteomes" id="UP000192478"/>
    </source>
</evidence>
<dbReference type="FunFam" id="1.10.10.10:FF:000001">
    <property type="entry name" value="LysR family transcriptional regulator"/>
    <property type="match status" value="1"/>
</dbReference>
<dbReference type="Proteomes" id="UP000177894">
    <property type="component" value="Chromosome"/>
</dbReference>
<dbReference type="Pfam" id="PF03466">
    <property type="entry name" value="LysR_substrate"/>
    <property type="match status" value="1"/>
</dbReference>
<dbReference type="InterPro" id="IPR036388">
    <property type="entry name" value="WH-like_DNA-bd_sf"/>
</dbReference>